<keyword evidence="1" id="KW-0479">Metal-binding</keyword>
<organism evidence="9 10">
    <name type="scientific">Callosobruchus maculatus</name>
    <name type="common">Southern cowpea weevil</name>
    <name type="synonym">Pulse bruchid</name>
    <dbReference type="NCBI Taxonomy" id="64391"/>
    <lineage>
        <taxon>Eukaryota</taxon>
        <taxon>Metazoa</taxon>
        <taxon>Ecdysozoa</taxon>
        <taxon>Arthropoda</taxon>
        <taxon>Hexapoda</taxon>
        <taxon>Insecta</taxon>
        <taxon>Pterygota</taxon>
        <taxon>Neoptera</taxon>
        <taxon>Endopterygota</taxon>
        <taxon>Coleoptera</taxon>
        <taxon>Polyphaga</taxon>
        <taxon>Cucujiformia</taxon>
        <taxon>Chrysomeloidea</taxon>
        <taxon>Chrysomelidae</taxon>
        <taxon>Bruchinae</taxon>
        <taxon>Bruchini</taxon>
        <taxon>Callosobruchus</taxon>
    </lineage>
</organism>
<keyword evidence="4" id="KW-0862">Zinc</keyword>
<evidence type="ECO:0000256" key="1">
    <source>
        <dbReference type="ARBA" id="ARBA00022723"/>
    </source>
</evidence>
<feature type="domain" description="C2H2-type" evidence="8">
    <location>
        <begin position="430"/>
        <end position="453"/>
    </location>
</feature>
<evidence type="ECO:0000256" key="7">
    <source>
        <dbReference type="SAM" id="MobiDB-lite"/>
    </source>
</evidence>
<feature type="domain" description="C2H2-type" evidence="8">
    <location>
        <begin position="235"/>
        <end position="262"/>
    </location>
</feature>
<name>A0A653BQV1_CALMS</name>
<dbReference type="AlphaFoldDB" id="A0A653BQV1"/>
<dbReference type="SUPFAM" id="SSF57667">
    <property type="entry name" value="beta-beta-alpha zinc fingers"/>
    <property type="match status" value="6"/>
</dbReference>
<sequence length="1206" mass="138778">MDPEMETLPSRELDLVGKKDTDENADVASSRIKIEHIEDKWNNCNSDNKQDIQLEIENKCPMSTNIEEVQAAGAIEHEHHFVKSENDESIEDTTVLNRIKSEDNDWDEFDASKVGDDERLAMKIDSEVKEELIVKGEADENPYTITEADLKRIKKESSENYLDEHATHDTAIKPETDMDSEDFKVTEITEEFNIKTDSDASMDAVEDMASNSMQKSIIPRNHHEVQSKKADRESFSCYDCSKTVYSKYDLINHLKVHDNQTDVSTQDAHLNKIDGDTPTLWHLKKAKTASSNKVYTCVYRDDDNQCNAIFNRKSALDDHVVKKHPNVIKSVTNKIYECAECVYKTTYKYNFYRHLTVHQKTASYKRIICIHCNASFNNKISLDDHIVRKHPDLTASVCKKIFECLQCSFRTVRKSYLRNHMLTHSNYKLYTCTHCDAKFKRKATLNDHTIRKHPDFATSVDSVVYECTSCPYKTTASIHIKRHMLIHSETCKLSICKHCNATFKSETTLDDHVVRKHPDSAASVGKKILECLQCSFRTVRKSNLRQHMLTHSNYKLHMCTHCDAKFKRKATLNDHIIRKHPDSATSVDRAVYECTSCAYKSTVLSQINRHNMSVHSATPQTCEVSTCKHCDATFKTKRALDGHVVEKHPEFIPSVSRKMHECKICFYKTIHAYKLNMHISKHHETASSYKLIRCVHCEATFKTKTALDLHVVKKHPDLAASVGKKILECLQCSFRTVRKNYLRQHILTHSNYKLYTCTHCDAKFKRKASLNDHIIKKHPDFATSVDSVVYECTSCPYKTTASIHIKRHMSVHSERALYEYVVRKHPDSAASVGKKILECSQCSFRTVQKSNLRKHMLTHSNYKLYTCKHCDAKFKRNATLNDHIIRKHPDFATSVSSAVYQCTSCTYKTTVSIHIKRHMSVHSKTCKPSTCKHCNATFKTKTALNKHVVKEHPDLAASVGKNLFECSQCSFRTVQKRSLNSHIIRDHPDFTSSVDSTIYECTSCIYKTTARGYFEKHMLLHPETCKVSTCKHCNVTFKTERAVDEHVVWKHPDLAALVGEKIFECSECGFRTFRKSYSDEHMLAHSNKLNTCTYCDAAFKRKTTLNDHIVREHPDFAASVDSAVYECTSCTYKSTVRSQFNRHMSVHSETPRPRKLHTCKHCNATYKTKRALDDHVVRKHPDFMSSYHQFLERYTNTESAVTQPSI</sequence>
<evidence type="ECO:0000256" key="2">
    <source>
        <dbReference type="ARBA" id="ARBA00022737"/>
    </source>
</evidence>
<feature type="domain" description="C2H2-type" evidence="8">
    <location>
        <begin position="755"/>
        <end position="778"/>
    </location>
</feature>
<dbReference type="InterPro" id="IPR036236">
    <property type="entry name" value="Znf_C2H2_sf"/>
</dbReference>
<keyword evidence="5" id="KW-0539">Nucleus</keyword>
<evidence type="ECO:0000256" key="3">
    <source>
        <dbReference type="ARBA" id="ARBA00022771"/>
    </source>
</evidence>
<keyword evidence="3 6" id="KW-0863">Zinc-finger</keyword>
<dbReference type="InterPro" id="IPR013087">
    <property type="entry name" value="Znf_C2H2_type"/>
</dbReference>
<reference evidence="9 10" key="1">
    <citation type="submission" date="2019-01" db="EMBL/GenBank/DDBJ databases">
        <authorList>
            <person name="Sayadi A."/>
        </authorList>
    </citation>
    <scope>NUCLEOTIDE SEQUENCE [LARGE SCALE GENOMIC DNA]</scope>
</reference>
<gene>
    <name evidence="9" type="ORF">CALMAC_LOCUS2853</name>
</gene>
<dbReference type="PROSITE" id="PS00028">
    <property type="entry name" value="ZINC_FINGER_C2H2_1"/>
    <property type="match status" value="13"/>
</dbReference>
<dbReference type="OrthoDB" id="6781499at2759"/>
<feature type="region of interest" description="Disordered" evidence="7">
    <location>
        <begin position="1"/>
        <end position="24"/>
    </location>
</feature>
<dbReference type="InterPro" id="IPR050826">
    <property type="entry name" value="Krueppel_C2H2_ZnFinger"/>
</dbReference>
<feature type="domain" description="C2H2-type" evidence="8">
    <location>
        <begin position="837"/>
        <end position="864"/>
    </location>
</feature>
<dbReference type="Pfam" id="PF13909">
    <property type="entry name" value="zf-H2C2_5"/>
    <property type="match status" value="2"/>
</dbReference>
<dbReference type="Pfam" id="PF00096">
    <property type="entry name" value="zf-C2H2"/>
    <property type="match status" value="5"/>
</dbReference>
<feature type="domain" description="C2H2-type" evidence="8">
    <location>
        <begin position="402"/>
        <end position="429"/>
    </location>
</feature>
<evidence type="ECO:0000256" key="5">
    <source>
        <dbReference type="ARBA" id="ARBA00023242"/>
    </source>
</evidence>
<dbReference type="PROSITE" id="PS50157">
    <property type="entry name" value="ZINC_FINGER_C2H2_2"/>
    <property type="match status" value="10"/>
</dbReference>
<feature type="domain" description="C2H2-type" evidence="8">
    <location>
        <begin position="865"/>
        <end position="888"/>
    </location>
</feature>
<evidence type="ECO:0000313" key="9">
    <source>
        <dbReference type="EMBL" id="VEN37675.1"/>
    </source>
</evidence>
<protein>
    <recommendedName>
        <fullName evidence="8">C2H2-type domain-containing protein</fullName>
    </recommendedName>
</protein>
<accession>A0A653BQV1</accession>
<evidence type="ECO:0000256" key="4">
    <source>
        <dbReference type="ARBA" id="ARBA00022833"/>
    </source>
</evidence>
<feature type="domain" description="C2H2-type" evidence="8">
    <location>
        <begin position="790"/>
        <end position="817"/>
    </location>
</feature>
<feature type="domain" description="C2H2-type" evidence="8">
    <location>
        <begin position="557"/>
        <end position="585"/>
    </location>
</feature>
<evidence type="ECO:0000259" key="8">
    <source>
        <dbReference type="PROSITE" id="PS50157"/>
    </source>
</evidence>
<evidence type="ECO:0000256" key="6">
    <source>
        <dbReference type="PROSITE-ProRule" id="PRU00042"/>
    </source>
</evidence>
<proteinExistence type="predicted"/>
<dbReference type="Proteomes" id="UP000410492">
    <property type="component" value="Unassembled WGS sequence"/>
</dbReference>
<dbReference type="EMBL" id="CAACVG010003655">
    <property type="protein sequence ID" value="VEN37675.1"/>
    <property type="molecule type" value="Genomic_DNA"/>
</dbReference>
<dbReference type="Pfam" id="PF12874">
    <property type="entry name" value="zf-met"/>
    <property type="match status" value="1"/>
</dbReference>
<dbReference type="SMART" id="SM00355">
    <property type="entry name" value="ZnF_C2H2"/>
    <property type="match status" value="28"/>
</dbReference>
<dbReference type="GO" id="GO:0008270">
    <property type="term" value="F:zinc ion binding"/>
    <property type="evidence" value="ECO:0007669"/>
    <property type="project" value="UniProtKB-KW"/>
</dbReference>
<keyword evidence="2" id="KW-0677">Repeat</keyword>
<feature type="domain" description="C2H2-type" evidence="8">
    <location>
        <begin position="1125"/>
        <end position="1152"/>
    </location>
</feature>
<dbReference type="PANTHER" id="PTHR24377">
    <property type="entry name" value="IP01015P-RELATED"/>
    <property type="match status" value="1"/>
</dbReference>
<evidence type="ECO:0000313" key="10">
    <source>
        <dbReference type="Proteomes" id="UP000410492"/>
    </source>
</evidence>
<feature type="domain" description="C2H2-type" evidence="8">
    <location>
        <begin position="529"/>
        <end position="556"/>
    </location>
</feature>
<feature type="compositionally biased region" description="Basic and acidic residues" evidence="7">
    <location>
        <begin position="9"/>
        <end position="22"/>
    </location>
</feature>
<keyword evidence="10" id="KW-1185">Reference proteome</keyword>
<dbReference type="Gene3D" id="3.30.160.60">
    <property type="entry name" value="Classic Zinc Finger"/>
    <property type="match status" value="13"/>
</dbReference>